<dbReference type="AlphaFoldDB" id="A0A0F3NNS1"/>
<gene>
    <name evidence="1" type="ORF">NLO413_0741</name>
</gene>
<comment type="caution">
    <text evidence="1">The sequence shown here is derived from an EMBL/GenBank/DDBJ whole genome shotgun (WGS) entry which is preliminary data.</text>
</comment>
<organism evidence="1 2">
    <name type="scientific">Candidatus Neoehrlichia procyonis str. RAC413</name>
    <dbReference type="NCBI Taxonomy" id="1359163"/>
    <lineage>
        <taxon>Bacteria</taxon>
        <taxon>Pseudomonadati</taxon>
        <taxon>Pseudomonadota</taxon>
        <taxon>Alphaproteobacteria</taxon>
        <taxon>Rickettsiales</taxon>
        <taxon>Anaplasmataceae</taxon>
        <taxon>Candidatus Neoehrlichia</taxon>
    </lineage>
</organism>
<dbReference type="Proteomes" id="UP000033562">
    <property type="component" value="Unassembled WGS sequence"/>
</dbReference>
<sequence length="141" mass="16490">MSNTSYNINNNVHPKKITWEIIKNQKYTENNLSQISYLYVIKACDKEVYTSNNQEPSCNIIIKISISIENILLNKLLDIEILQGITFHKFISKKRNNLLRLQDLSKFFKTSFNLKLPKDIEESFTVEYKKATQLLNSSINI</sequence>
<dbReference type="OrthoDB" id="7163984at2"/>
<evidence type="ECO:0000313" key="1">
    <source>
        <dbReference type="EMBL" id="KJV69352.1"/>
    </source>
</evidence>
<accession>A0A0F3NNS1</accession>
<dbReference type="RefSeq" id="WP_045809083.1">
    <property type="nucleotide sequence ID" value="NZ_LANX01000001.1"/>
</dbReference>
<proteinExistence type="predicted"/>
<protein>
    <submittedName>
        <fullName evidence="1">Uncharacterized protein</fullName>
    </submittedName>
</protein>
<evidence type="ECO:0000313" key="2">
    <source>
        <dbReference type="Proteomes" id="UP000033562"/>
    </source>
</evidence>
<dbReference type="EMBL" id="LANX01000001">
    <property type="protein sequence ID" value="KJV69352.1"/>
    <property type="molecule type" value="Genomic_DNA"/>
</dbReference>
<keyword evidence="2" id="KW-1185">Reference proteome</keyword>
<name>A0A0F3NNS1_9RICK</name>
<reference evidence="1 2" key="1">
    <citation type="submission" date="2015-02" db="EMBL/GenBank/DDBJ databases">
        <title>Genome Sequencing of Rickettsiales.</title>
        <authorList>
            <person name="Daugherty S.C."/>
            <person name="Su Q."/>
            <person name="Abolude K."/>
            <person name="Beier-Sexton M."/>
            <person name="Carlyon J.A."/>
            <person name="Carter R."/>
            <person name="Day N.P."/>
            <person name="Dumler S.J."/>
            <person name="Dyachenko V."/>
            <person name="Godinez A."/>
            <person name="Kurtti T.J."/>
            <person name="Lichay M."/>
            <person name="Mullins K.E."/>
            <person name="Ott S."/>
            <person name="Pappas-Brown V."/>
            <person name="Paris D.H."/>
            <person name="Patel P."/>
            <person name="Richards A.L."/>
            <person name="Sadzewicz L."/>
            <person name="Sears K."/>
            <person name="Seidman D."/>
            <person name="Sengamalay N."/>
            <person name="Stenos J."/>
            <person name="Tallon L.J."/>
            <person name="Vincent G."/>
            <person name="Fraser C.M."/>
            <person name="Munderloh U."/>
            <person name="Dunning-Hotopp J.C."/>
        </authorList>
    </citation>
    <scope>NUCLEOTIDE SEQUENCE [LARGE SCALE GENOMIC DNA]</scope>
    <source>
        <strain evidence="1 2">RAC413</strain>
    </source>
</reference>